<reference evidence="4 5" key="1">
    <citation type="submission" date="2015-05" db="EMBL/GenBank/DDBJ databases">
        <title>Complete genome sequence of a sulfur-oxidizing gammaproteobacterium strain HA5.</title>
        <authorList>
            <person name="Miura A."/>
            <person name="Kojima H."/>
            <person name="Fukui M."/>
        </authorList>
    </citation>
    <scope>NUCLEOTIDE SEQUENCE [LARGE SCALE GENOMIC DNA]</scope>
    <source>
        <strain evidence="4 5">HA5</strain>
    </source>
</reference>
<dbReference type="Pfam" id="PF08448">
    <property type="entry name" value="PAS_4"/>
    <property type="match status" value="1"/>
</dbReference>
<dbReference type="PANTHER" id="PTHR46663">
    <property type="entry name" value="DIGUANYLATE CYCLASE DGCT-RELATED"/>
    <property type="match status" value="1"/>
</dbReference>
<dbReference type="EMBL" id="AP014879">
    <property type="protein sequence ID" value="BAV34221.1"/>
    <property type="molecule type" value="Genomic_DNA"/>
</dbReference>
<feature type="domain" description="PAC" evidence="2">
    <location>
        <begin position="92"/>
        <end position="142"/>
    </location>
</feature>
<dbReference type="Gene3D" id="3.30.450.20">
    <property type="entry name" value="PAS domain"/>
    <property type="match status" value="1"/>
</dbReference>
<dbReference type="AlphaFoldDB" id="A0A1B4XHC3"/>
<dbReference type="Pfam" id="PF00990">
    <property type="entry name" value="GGDEF"/>
    <property type="match status" value="1"/>
</dbReference>
<dbReference type="KEGG" id="slim:SCL_1930"/>
<dbReference type="InterPro" id="IPR000014">
    <property type="entry name" value="PAS"/>
</dbReference>
<dbReference type="Gene3D" id="3.30.70.270">
    <property type="match status" value="1"/>
</dbReference>
<dbReference type="PANTHER" id="PTHR46663:SF4">
    <property type="entry name" value="DIGUANYLATE CYCLASE DGCT-RELATED"/>
    <property type="match status" value="1"/>
</dbReference>
<dbReference type="InterPro" id="IPR013656">
    <property type="entry name" value="PAS_4"/>
</dbReference>
<dbReference type="InterPro" id="IPR000160">
    <property type="entry name" value="GGDEF_dom"/>
</dbReference>
<dbReference type="Proteomes" id="UP000243180">
    <property type="component" value="Chromosome"/>
</dbReference>
<dbReference type="NCBIfam" id="TIGR00229">
    <property type="entry name" value="sensory_box"/>
    <property type="match status" value="1"/>
</dbReference>
<evidence type="ECO:0000259" key="2">
    <source>
        <dbReference type="PROSITE" id="PS50113"/>
    </source>
</evidence>
<dbReference type="PROSITE" id="PS50113">
    <property type="entry name" value="PAC"/>
    <property type="match status" value="1"/>
</dbReference>
<dbReference type="CDD" id="cd00130">
    <property type="entry name" value="PAS"/>
    <property type="match status" value="1"/>
</dbReference>
<dbReference type="FunFam" id="3.30.70.270:FF:000001">
    <property type="entry name" value="Diguanylate cyclase domain protein"/>
    <property type="match status" value="1"/>
</dbReference>
<dbReference type="InterPro" id="IPR052163">
    <property type="entry name" value="DGC-Regulatory_Protein"/>
</dbReference>
<gene>
    <name evidence="4" type="ORF">SCL_1930</name>
</gene>
<dbReference type="CDD" id="cd01949">
    <property type="entry name" value="GGDEF"/>
    <property type="match status" value="1"/>
</dbReference>
<dbReference type="InParanoid" id="A0A1B4XHC3"/>
<dbReference type="GO" id="GO:0003824">
    <property type="term" value="F:catalytic activity"/>
    <property type="evidence" value="ECO:0007669"/>
    <property type="project" value="UniProtKB-ARBA"/>
</dbReference>
<dbReference type="PROSITE" id="PS50887">
    <property type="entry name" value="GGDEF"/>
    <property type="match status" value="1"/>
</dbReference>
<dbReference type="InterPro" id="IPR035965">
    <property type="entry name" value="PAS-like_dom_sf"/>
</dbReference>
<dbReference type="InterPro" id="IPR000700">
    <property type="entry name" value="PAS-assoc_C"/>
</dbReference>
<accession>A0A1B4XHC3</accession>
<proteinExistence type="predicted"/>
<feature type="domain" description="GGDEF" evidence="3">
    <location>
        <begin position="174"/>
        <end position="307"/>
    </location>
</feature>
<organism evidence="4 5">
    <name type="scientific">Sulfuricaulis limicola</name>
    <dbReference type="NCBI Taxonomy" id="1620215"/>
    <lineage>
        <taxon>Bacteria</taxon>
        <taxon>Pseudomonadati</taxon>
        <taxon>Pseudomonadota</taxon>
        <taxon>Gammaproteobacteria</taxon>
        <taxon>Acidiferrobacterales</taxon>
        <taxon>Acidiferrobacteraceae</taxon>
        <taxon>Sulfuricaulis</taxon>
    </lineage>
</organism>
<keyword evidence="5" id="KW-1185">Reference proteome</keyword>
<dbReference type="InterPro" id="IPR029787">
    <property type="entry name" value="Nucleotide_cyclase"/>
</dbReference>
<dbReference type="SUPFAM" id="SSF55785">
    <property type="entry name" value="PYP-like sensor domain (PAS domain)"/>
    <property type="match status" value="1"/>
</dbReference>
<dbReference type="OrthoDB" id="9812260at2"/>
<evidence type="ECO:0000259" key="3">
    <source>
        <dbReference type="PROSITE" id="PS50887"/>
    </source>
</evidence>
<evidence type="ECO:0000313" key="4">
    <source>
        <dbReference type="EMBL" id="BAV34221.1"/>
    </source>
</evidence>
<evidence type="ECO:0000313" key="5">
    <source>
        <dbReference type="Proteomes" id="UP000243180"/>
    </source>
</evidence>
<name>A0A1B4XHC3_9GAMM</name>
<sequence>MNTSKLNPPSEQDFHLALLRAYIDSANDGIFVVCDEMKFHVANRLLARWLGETEKSLTAHKQRIPITRFFGDEDSRNLFREKFQDVLSGKPARFECHLEPKLGEPRWVEITLNKVDLEAGDLVIGVVRDITERRALLAEAHHHARHDDLTGLFNRREFERRLKELFQSAKSENARHVLLYVDLDQFKIVNDSCGHMAGDELLRQIAARTQNEVRKNDTFARLGGDEFGVLLENCEMDQALEIAEKLRESIAGYRFRWNDRVFDVSASIGVCAITQASASPLDVLGNADAACYIAKNKGRNRVQLFGGK</sequence>
<evidence type="ECO:0000256" key="1">
    <source>
        <dbReference type="ARBA" id="ARBA00001946"/>
    </source>
</evidence>
<protein>
    <submittedName>
        <fullName evidence="4">Diguanylate cyclase</fullName>
    </submittedName>
</protein>
<dbReference type="SUPFAM" id="SSF55073">
    <property type="entry name" value="Nucleotide cyclase"/>
    <property type="match status" value="1"/>
</dbReference>
<comment type="cofactor">
    <cofactor evidence="1">
        <name>Mg(2+)</name>
        <dbReference type="ChEBI" id="CHEBI:18420"/>
    </cofactor>
</comment>
<dbReference type="InterPro" id="IPR043128">
    <property type="entry name" value="Rev_trsase/Diguanyl_cyclase"/>
</dbReference>
<dbReference type="SMART" id="SM00267">
    <property type="entry name" value="GGDEF"/>
    <property type="match status" value="1"/>
</dbReference>
<dbReference type="NCBIfam" id="TIGR00254">
    <property type="entry name" value="GGDEF"/>
    <property type="match status" value="1"/>
</dbReference>
<dbReference type="RefSeq" id="WP_148665067.1">
    <property type="nucleotide sequence ID" value="NZ_AP014879.1"/>
</dbReference>